<dbReference type="Pfam" id="PF07456">
    <property type="entry name" value="Hpre_diP_synt_I"/>
    <property type="match status" value="1"/>
</dbReference>
<sequence>MDKDTRKMTSYAMLLALSMILGYLESMIPTPFPIPGIKLGLANIVNIIGLFSLGILPTGIISFLRVLLLSMLFGNLMTLSYSMAGFFLSFFVMILAKQCFKLSFISVSLLGGIFHNVGQILMAALLLRNPVLFAYLPLLLLAGMAAGIVMGVLASIVAKRLSKFFRELRG</sequence>
<dbReference type="PIRSF" id="PIRSF027391">
    <property type="entry name" value="Hpre_diP_synt_I"/>
    <property type="match status" value="1"/>
</dbReference>
<keyword evidence="1" id="KW-1133">Transmembrane helix</keyword>
<organism evidence="2 3">
    <name type="scientific">Oribacterium parvum ACB1</name>
    <dbReference type="NCBI Taxonomy" id="796943"/>
    <lineage>
        <taxon>Bacteria</taxon>
        <taxon>Bacillati</taxon>
        <taxon>Bacillota</taxon>
        <taxon>Clostridia</taxon>
        <taxon>Lachnospirales</taxon>
        <taxon>Lachnospiraceae</taxon>
        <taxon>Oribacterium</taxon>
    </lineage>
</organism>
<protein>
    <submittedName>
        <fullName evidence="2">Uncharacterized protein</fullName>
    </submittedName>
</protein>
<gene>
    <name evidence="2" type="ORF">HMPREF9625_00259</name>
</gene>
<feature type="transmembrane region" description="Helical" evidence="1">
    <location>
        <begin position="102"/>
        <end position="127"/>
    </location>
</feature>
<keyword evidence="3" id="KW-1185">Reference proteome</keyword>
<name>G9WLQ0_9FIRM</name>
<dbReference type="Proteomes" id="UP000018461">
    <property type="component" value="Unassembled WGS sequence"/>
</dbReference>
<keyword evidence="1" id="KW-0812">Transmembrane</keyword>
<proteinExistence type="predicted"/>
<feature type="transmembrane region" description="Helical" evidence="1">
    <location>
        <begin position="76"/>
        <end position="95"/>
    </location>
</feature>
<evidence type="ECO:0000313" key="3">
    <source>
        <dbReference type="Proteomes" id="UP000018461"/>
    </source>
</evidence>
<feature type="transmembrane region" description="Helical" evidence="1">
    <location>
        <begin position="12"/>
        <end position="32"/>
    </location>
</feature>
<dbReference type="Gene3D" id="1.10.1760.20">
    <property type="match status" value="1"/>
</dbReference>
<dbReference type="InterPro" id="IPR010898">
    <property type="entry name" value="Hpre_diP_synth_I"/>
</dbReference>
<dbReference type="PATRIC" id="fig|796943.3.peg.644"/>
<dbReference type="RefSeq" id="WP_009534128.1">
    <property type="nucleotide sequence ID" value="NZ_KE148312.1"/>
</dbReference>
<evidence type="ECO:0000256" key="1">
    <source>
        <dbReference type="SAM" id="Phobius"/>
    </source>
</evidence>
<reference evidence="2" key="1">
    <citation type="submission" date="2011-08" db="EMBL/GenBank/DDBJ databases">
        <authorList>
            <consortium name="The Broad Institute Genome Sequencing Platform"/>
            <person name="Earl A."/>
            <person name="Ward D."/>
            <person name="Feldgarden M."/>
            <person name="Gevers D."/>
            <person name="Sizova M."/>
            <person name="Hazen A."/>
            <person name="Epstein S."/>
            <person name="Young S.K."/>
            <person name="Zeng Q."/>
            <person name="Gargeya S."/>
            <person name="Fitzgerald M."/>
            <person name="Haas B."/>
            <person name="Abouelleil A."/>
            <person name="Alvarado L."/>
            <person name="Arachchi H.M."/>
            <person name="Berlin A."/>
            <person name="Brown A."/>
            <person name="Chapman S.B."/>
            <person name="Chen Z."/>
            <person name="Dunbar C."/>
            <person name="Freedman E."/>
            <person name="Gearin G."/>
            <person name="Gellesch M."/>
            <person name="Goldberg J."/>
            <person name="Griggs A."/>
            <person name="Gujja S."/>
            <person name="Heiman D."/>
            <person name="Howarth C."/>
            <person name="Larson L."/>
            <person name="Lui A."/>
            <person name="MacDonald P.J.P."/>
            <person name="Montmayeur A."/>
            <person name="Murphy C."/>
            <person name="Neiman D."/>
            <person name="Pearson M."/>
            <person name="Priest M."/>
            <person name="Roberts A."/>
            <person name="Saif S."/>
            <person name="Shea T."/>
            <person name="Shenoy N."/>
            <person name="Sisk P."/>
            <person name="Stolte C."/>
            <person name="Sykes S."/>
            <person name="Wortman J."/>
            <person name="Nusbaum C."/>
            <person name="Birren B."/>
        </authorList>
    </citation>
    <scope>NUCLEOTIDE SEQUENCE</scope>
    <source>
        <strain evidence="2">ACB1</strain>
    </source>
</reference>
<keyword evidence="1" id="KW-0472">Membrane</keyword>
<dbReference type="InterPro" id="IPR014535">
    <property type="entry name" value="Hpre_diP_synt_I"/>
</dbReference>
<dbReference type="AlphaFoldDB" id="G9WLQ0"/>
<dbReference type="STRING" id="796943.HMPREF9625_00259"/>
<dbReference type="EMBL" id="AFZC02000003">
    <property type="protein sequence ID" value="EHL12705.1"/>
    <property type="molecule type" value="Genomic_DNA"/>
</dbReference>
<comment type="caution">
    <text evidence="2">The sequence shown here is derived from an EMBL/GenBank/DDBJ whole genome shotgun (WGS) entry which is preliminary data.</text>
</comment>
<dbReference type="HOGENOM" id="CLU_108933_1_1_9"/>
<evidence type="ECO:0000313" key="2">
    <source>
        <dbReference type="EMBL" id="EHL12705.1"/>
    </source>
</evidence>
<accession>G9WLQ0</accession>
<reference evidence="2" key="2">
    <citation type="submission" date="2013-03" db="EMBL/GenBank/DDBJ databases">
        <title>The Genome Sequence of Oribacterium sp. ACB1.</title>
        <authorList>
            <consortium name="The Broad Institute Genomics Platform"/>
            <consortium name="The Broad Institute Genome Sequencing Center for Infectious Disease"/>
            <person name="Earl A."/>
            <person name="Ward D."/>
            <person name="Feldgarden M."/>
            <person name="Gevers D."/>
            <person name="Sizova M."/>
            <person name="Hazen A."/>
            <person name="Epstein S."/>
            <person name="Walker B."/>
            <person name="Young S."/>
            <person name="Zeng Q."/>
            <person name="Gargeya S."/>
            <person name="Fitzgerald M."/>
            <person name="Haas B."/>
            <person name="Abouelleil A."/>
            <person name="Allen A.W."/>
            <person name="Alvarado L."/>
            <person name="Arachchi H.M."/>
            <person name="Berlin A.M."/>
            <person name="Chapman S.B."/>
            <person name="Gainer-Dewar J."/>
            <person name="Goldberg J."/>
            <person name="Griggs A."/>
            <person name="Gujja S."/>
            <person name="Hansen M."/>
            <person name="Howarth C."/>
            <person name="Imamovic A."/>
            <person name="Ireland A."/>
            <person name="Larimer J."/>
            <person name="McCowan C."/>
            <person name="Murphy C."/>
            <person name="Pearson M."/>
            <person name="Poon T.W."/>
            <person name="Priest M."/>
            <person name="Roberts A."/>
            <person name="Saif S."/>
            <person name="Shea T."/>
            <person name="Sisk P."/>
            <person name="Sykes S."/>
            <person name="Wortman J."/>
            <person name="Nusbaum C."/>
            <person name="Birren B."/>
        </authorList>
    </citation>
    <scope>NUCLEOTIDE SEQUENCE [LARGE SCALE GENOMIC DNA]</scope>
    <source>
        <strain evidence="2">ACB1</strain>
    </source>
</reference>
<feature type="transmembrane region" description="Helical" evidence="1">
    <location>
        <begin position="133"/>
        <end position="158"/>
    </location>
</feature>
<feature type="transmembrane region" description="Helical" evidence="1">
    <location>
        <begin position="44"/>
        <end position="64"/>
    </location>
</feature>